<feature type="compositionally biased region" description="Basic and acidic residues" evidence="1">
    <location>
        <begin position="15"/>
        <end position="25"/>
    </location>
</feature>
<proteinExistence type="predicted"/>
<dbReference type="AlphaFoldDB" id="A0AAD5Y5L7"/>
<feature type="region of interest" description="Disordered" evidence="1">
    <location>
        <begin position="1"/>
        <end position="25"/>
    </location>
</feature>
<reference evidence="2" key="1">
    <citation type="submission" date="2020-05" db="EMBL/GenBank/DDBJ databases">
        <title>Phylogenomic resolution of chytrid fungi.</title>
        <authorList>
            <person name="Stajich J.E."/>
            <person name="Amses K."/>
            <person name="Simmons R."/>
            <person name="Seto K."/>
            <person name="Myers J."/>
            <person name="Bonds A."/>
            <person name="Quandt C.A."/>
            <person name="Barry K."/>
            <person name="Liu P."/>
            <person name="Grigoriev I."/>
            <person name="Longcore J.E."/>
            <person name="James T.Y."/>
        </authorList>
    </citation>
    <scope>NUCLEOTIDE SEQUENCE</scope>
    <source>
        <strain evidence="2">PLAUS21</strain>
    </source>
</reference>
<name>A0AAD5Y5L7_9FUNG</name>
<feature type="compositionally biased region" description="Polar residues" evidence="1">
    <location>
        <begin position="116"/>
        <end position="126"/>
    </location>
</feature>
<protein>
    <submittedName>
        <fullName evidence="2">Uncharacterized protein</fullName>
    </submittedName>
</protein>
<dbReference type="Proteomes" id="UP001210925">
    <property type="component" value="Unassembled WGS sequence"/>
</dbReference>
<evidence type="ECO:0000256" key="1">
    <source>
        <dbReference type="SAM" id="MobiDB-lite"/>
    </source>
</evidence>
<gene>
    <name evidence="2" type="ORF">HK103_000432</name>
</gene>
<evidence type="ECO:0000313" key="3">
    <source>
        <dbReference type="Proteomes" id="UP001210925"/>
    </source>
</evidence>
<feature type="region of interest" description="Disordered" evidence="1">
    <location>
        <begin position="61"/>
        <end position="126"/>
    </location>
</feature>
<dbReference type="EMBL" id="JADGKB010000104">
    <property type="protein sequence ID" value="KAJ3253644.1"/>
    <property type="molecule type" value="Genomic_DNA"/>
</dbReference>
<feature type="non-terminal residue" evidence="2">
    <location>
        <position position="154"/>
    </location>
</feature>
<keyword evidence="3" id="KW-1185">Reference proteome</keyword>
<organism evidence="2 3">
    <name type="scientific">Boothiomyces macroporosus</name>
    <dbReference type="NCBI Taxonomy" id="261099"/>
    <lineage>
        <taxon>Eukaryota</taxon>
        <taxon>Fungi</taxon>
        <taxon>Fungi incertae sedis</taxon>
        <taxon>Chytridiomycota</taxon>
        <taxon>Chytridiomycota incertae sedis</taxon>
        <taxon>Chytridiomycetes</taxon>
        <taxon>Rhizophydiales</taxon>
        <taxon>Terramycetaceae</taxon>
        <taxon>Boothiomyces</taxon>
    </lineage>
</organism>
<evidence type="ECO:0000313" key="2">
    <source>
        <dbReference type="EMBL" id="KAJ3253644.1"/>
    </source>
</evidence>
<comment type="caution">
    <text evidence="2">The sequence shown here is derived from an EMBL/GenBank/DDBJ whole genome shotgun (WGS) entry which is preliminary data.</text>
</comment>
<feature type="compositionally biased region" description="Polar residues" evidence="1">
    <location>
        <begin position="78"/>
        <end position="92"/>
    </location>
</feature>
<sequence>MPQNIDTLLPQPSIRESECQSQRSRDCELVNTARYDSAGTLTHQSSSGSGQLIEDMSIAIDHPSQTGDIRQQDPRFTIRQQSESSFSDSHCSYHQDVSAESSELSEDEMESSSVSGQSKRSAQAVSNQTLLRKQILEIQANSSLSGAEKAKMIQ</sequence>
<accession>A0AAD5Y5L7</accession>